<evidence type="ECO:0000256" key="2">
    <source>
        <dbReference type="ARBA" id="ARBA00008540"/>
    </source>
</evidence>
<feature type="transmembrane region" description="Helical" evidence="9">
    <location>
        <begin position="117"/>
        <end position="139"/>
    </location>
</feature>
<keyword evidence="11" id="KW-1185">Reference proteome</keyword>
<dbReference type="InterPro" id="IPR004685">
    <property type="entry name" value="Brnchd-chn_aa_trnsp_Livcs"/>
</dbReference>
<feature type="transmembrane region" description="Helical" evidence="9">
    <location>
        <begin position="319"/>
        <end position="339"/>
    </location>
</feature>
<reference evidence="10 11" key="1">
    <citation type="submission" date="2016-07" db="EMBL/GenBank/DDBJ databases">
        <authorList>
            <person name="Townsley L."/>
            <person name="Shank E.A."/>
        </authorList>
    </citation>
    <scope>NUCLEOTIDE SEQUENCE [LARGE SCALE GENOMIC DNA]</scope>
    <source>
        <strain evidence="10 11">CH01</strain>
    </source>
</reference>
<organism evidence="10 11">
    <name type="scientific">Gottfriedia luciferensis</name>
    <dbReference type="NCBI Taxonomy" id="178774"/>
    <lineage>
        <taxon>Bacteria</taxon>
        <taxon>Bacillati</taxon>
        <taxon>Bacillota</taxon>
        <taxon>Bacilli</taxon>
        <taxon>Bacillales</taxon>
        <taxon>Bacillaceae</taxon>
        <taxon>Gottfriedia</taxon>
    </lineage>
</organism>
<protein>
    <recommendedName>
        <fullName evidence="9">Branched-chain amino acid transport system carrier protein</fullName>
    </recommendedName>
</protein>
<accession>A0ABX2ZVK8</accession>
<evidence type="ECO:0000256" key="5">
    <source>
        <dbReference type="ARBA" id="ARBA00022692"/>
    </source>
</evidence>
<evidence type="ECO:0000256" key="8">
    <source>
        <dbReference type="ARBA" id="ARBA00023136"/>
    </source>
</evidence>
<gene>
    <name evidence="10" type="ORF">BED47_03725</name>
</gene>
<feature type="transmembrane region" description="Helical" evidence="9">
    <location>
        <begin position="9"/>
        <end position="32"/>
    </location>
</feature>
<comment type="function">
    <text evidence="9">Component of the transport system for branched-chain amino acids.</text>
</comment>
<dbReference type="EMBL" id="MDKC01000002">
    <property type="protein sequence ID" value="ODG93409.1"/>
    <property type="molecule type" value="Genomic_DNA"/>
</dbReference>
<evidence type="ECO:0000256" key="7">
    <source>
        <dbReference type="ARBA" id="ARBA00022989"/>
    </source>
</evidence>
<dbReference type="PANTHER" id="PTHR30588">
    <property type="entry name" value="BRANCHED-CHAIN AMINO ACID TRANSPORT SYSTEM 2 CARRIER PROTEIN"/>
    <property type="match status" value="1"/>
</dbReference>
<evidence type="ECO:0000256" key="4">
    <source>
        <dbReference type="ARBA" id="ARBA00022475"/>
    </source>
</evidence>
<evidence type="ECO:0000313" key="11">
    <source>
        <dbReference type="Proteomes" id="UP000094580"/>
    </source>
</evidence>
<evidence type="ECO:0000256" key="6">
    <source>
        <dbReference type="ARBA" id="ARBA00022970"/>
    </source>
</evidence>
<name>A0ABX2ZVK8_9BACI</name>
<comment type="similarity">
    <text evidence="2 9">Belongs to the branched chain amino acid transporter family.</text>
</comment>
<keyword evidence="3 9" id="KW-0813">Transport</keyword>
<evidence type="ECO:0000256" key="1">
    <source>
        <dbReference type="ARBA" id="ARBA00004651"/>
    </source>
</evidence>
<comment type="caution">
    <text evidence="10">The sequence shown here is derived from an EMBL/GenBank/DDBJ whole genome shotgun (WGS) entry which is preliminary data.</text>
</comment>
<keyword evidence="7 9" id="KW-1133">Transmembrane helix</keyword>
<dbReference type="Proteomes" id="UP000094580">
    <property type="component" value="Unassembled WGS sequence"/>
</dbReference>
<dbReference type="PANTHER" id="PTHR30588:SF0">
    <property type="entry name" value="BRANCHED-CHAIN AMINO ACID PERMEASE BRNQ"/>
    <property type="match status" value="1"/>
</dbReference>
<sequence>MNTLTKKEILFIGFMLFSMLFGAGNLIFPAYIGQAAGENVWEAIIGFIISDAGIAILAFIAIAKSGNFDTLVKRVHPIFALLFPMAIYLSIGPGLAIPRASSLAYEMGVKPFLSESLSISPIGLLIYTIVFFSIVYWFAKSPSKLVDRFGKILTPALLILILIVFIKAMFTDLSSFKDASLTYKSNPVSQGILDGYQTMDGICALIYGIVFINIFQRLNVTNKKLQIKYLIIFGLICALLLSMTYFIIGYLGASATITGQIDNGAIVLTTVMNQLFGNGGTIVLGLIFTLACLSVCIGLITSCSQYFNSIFPKLSYKQWAILLCFISGFVANLGLTQILKVSVPILGLLYPMAIALIVLALLHDQLPFKGRPVYLLTILFVGIYSLIEIINSSFLHNGLNELLSIVPMQSNGFGWVIPGLIGFVIGCILEKFIVKEYTEVKNAA</sequence>
<evidence type="ECO:0000313" key="10">
    <source>
        <dbReference type="EMBL" id="ODG93409.1"/>
    </source>
</evidence>
<feature type="transmembrane region" description="Helical" evidence="9">
    <location>
        <begin position="75"/>
        <end position="97"/>
    </location>
</feature>
<feature type="transmembrane region" description="Helical" evidence="9">
    <location>
        <begin position="44"/>
        <end position="63"/>
    </location>
</feature>
<keyword evidence="8 9" id="KW-0472">Membrane</keyword>
<feature type="transmembrane region" description="Helical" evidence="9">
    <location>
        <begin position="415"/>
        <end position="434"/>
    </location>
</feature>
<keyword evidence="4" id="KW-1003">Cell membrane</keyword>
<proteinExistence type="inferred from homology"/>
<evidence type="ECO:0000256" key="9">
    <source>
        <dbReference type="RuleBase" id="RU362122"/>
    </source>
</evidence>
<dbReference type="Pfam" id="PF05525">
    <property type="entry name" value="Branch_AA_trans"/>
    <property type="match status" value="1"/>
</dbReference>
<comment type="subcellular location">
    <subcellularLocation>
        <location evidence="1 9">Cell membrane</location>
        <topology evidence="1 9">Multi-pass membrane protein</topology>
    </subcellularLocation>
</comment>
<feature type="transmembrane region" description="Helical" evidence="9">
    <location>
        <begin position="151"/>
        <end position="170"/>
    </location>
</feature>
<dbReference type="RefSeq" id="WP_069032485.1">
    <property type="nucleotide sequence ID" value="NZ_MDKC01000002.1"/>
</dbReference>
<evidence type="ECO:0000256" key="3">
    <source>
        <dbReference type="ARBA" id="ARBA00022448"/>
    </source>
</evidence>
<feature type="transmembrane region" description="Helical" evidence="9">
    <location>
        <begin position="227"/>
        <end position="248"/>
    </location>
</feature>
<dbReference type="NCBIfam" id="TIGR00796">
    <property type="entry name" value="livcs"/>
    <property type="match status" value="1"/>
</dbReference>
<keyword evidence="6 9" id="KW-0029">Amino-acid transport</keyword>
<feature type="transmembrane region" description="Helical" evidence="9">
    <location>
        <begin position="282"/>
        <end position="307"/>
    </location>
</feature>
<feature type="transmembrane region" description="Helical" evidence="9">
    <location>
        <begin position="345"/>
        <end position="362"/>
    </location>
</feature>
<feature type="transmembrane region" description="Helical" evidence="9">
    <location>
        <begin position="374"/>
        <end position="395"/>
    </location>
</feature>
<feature type="transmembrane region" description="Helical" evidence="9">
    <location>
        <begin position="196"/>
        <end position="215"/>
    </location>
</feature>
<keyword evidence="5 9" id="KW-0812">Transmembrane</keyword>